<reference evidence="1 2" key="1">
    <citation type="submission" date="2017-01" db="EMBL/GenBank/DDBJ databases">
        <authorList>
            <person name="Varghese N."/>
            <person name="Submissions S."/>
        </authorList>
    </citation>
    <scope>NUCLEOTIDE SEQUENCE [LARGE SCALE GENOMIC DNA]</scope>
    <source>
        <strain evidence="1 2">RUG2-6</strain>
    </source>
</reference>
<dbReference type="Proteomes" id="UP000185829">
    <property type="component" value="Unassembled WGS sequence"/>
</dbReference>
<evidence type="ECO:0000313" key="1">
    <source>
        <dbReference type="EMBL" id="SIS15018.1"/>
    </source>
</evidence>
<evidence type="ECO:0000313" key="2">
    <source>
        <dbReference type="Proteomes" id="UP000185829"/>
    </source>
</evidence>
<gene>
    <name evidence="1" type="ORF">SAMN05878482_12311</name>
</gene>
<proteinExistence type="predicted"/>
<name>A0A9X8WNN6_9BACI</name>
<protein>
    <submittedName>
        <fullName evidence="1">Uncharacterized protein</fullName>
    </submittedName>
</protein>
<dbReference type="EMBL" id="FTMX01000023">
    <property type="protein sequence ID" value="SIS15018.1"/>
    <property type="molecule type" value="Genomic_DNA"/>
</dbReference>
<accession>A0A9X8WNN6</accession>
<dbReference type="AlphaFoldDB" id="A0A9X8WNN6"/>
<organism evidence="1 2">
    <name type="scientific">Peribacillus simplex</name>
    <dbReference type="NCBI Taxonomy" id="1478"/>
    <lineage>
        <taxon>Bacteria</taxon>
        <taxon>Bacillati</taxon>
        <taxon>Bacillota</taxon>
        <taxon>Bacilli</taxon>
        <taxon>Bacillales</taxon>
        <taxon>Bacillaceae</taxon>
        <taxon>Peribacillus</taxon>
    </lineage>
</organism>
<comment type="caution">
    <text evidence="1">The sequence shown here is derived from an EMBL/GenBank/DDBJ whole genome shotgun (WGS) entry which is preliminary data.</text>
</comment>
<sequence>MDIDKIRYRYVTDFLFSNILKNHRITGGFFVLHISQ</sequence>